<sequence>MESLACECIIIMTGRKSDCVWKYFDTKKEVGKAGCRATCLKCGKEVQGLVARLKQQHNVCAEFIDSTDDELCILNPEIQALSQRKRSVTDIRLVSQAKKQKSVMSSMTNFVVQTSTTAKAAIDLQIARNTHLPAAWYKFAAGKKLVLPQEVRWDTIADSLQCYLENWTIILKVCEEHRDTINGTIAMKVQNINIKRNAEDYLKQMKPIAVALDKVQSDSCKLSDAVEVWKALKRDMDSLMP</sequence>
<evidence type="ECO:0008006" key="3">
    <source>
        <dbReference type="Google" id="ProtNLM"/>
    </source>
</evidence>
<keyword evidence="2" id="KW-1185">Reference proteome</keyword>
<dbReference type="EMBL" id="JAKMXF010000083">
    <property type="protein sequence ID" value="KAI6658694.1"/>
    <property type="molecule type" value="Genomic_DNA"/>
</dbReference>
<evidence type="ECO:0000313" key="2">
    <source>
        <dbReference type="Proteomes" id="UP001165289"/>
    </source>
</evidence>
<organism evidence="1 2">
    <name type="scientific">Oopsacas minuta</name>
    <dbReference type="NCBI Taxonomy" id="111878"/>
    <lineage>
        <taxon>Eukaryota</taxon>
        <taxon>Metazoa</taxon>
        <taxon>Porifera</taxon>
        <taxon>Hexactinellida</taxon>
        <taxon>Hexasterophora</taxon>
        <taxon>Lyssacinosida</taxon>
        <taxon>Leucopsacidae</taxon>
        <taxon>Oopsacas</taxon>
    </lineage>
</organism>
<dbReference type="InterPro" id="IPR012337">
    <property type="entry name" value="RNaseH-like_sf"/>
</dbReference>
<evidence type="ECO:0000313" key="1">
    <source>
        <dbReference type="EMBL" id="KAI6658694.1"/>
    </source>
</evidence>
<proteinExistence type="predicted"/>
<protein>
    <recommendedName>
        <fullName evidence="3">BED-type domain-containing protein</fullName>
    </recommendedName>
</protein>
<reference evidence="1 2" key="1">
    <citation type="journal article" date="2023" name="BMC Biol.">
        <title>The compact genome of the sponge Oopsacas minuta (Hexactinellida) is lacking key metazoan core genes.</title>
        <authorList>
            <person name="Santini S."/>
            <person name="Schenkelaars Q."/>
            <person name="Jourda C."/>
            <person name="Duchesne M."/>
            <person name="Belahbib H."/>
            <person name="Rocher C."/>
            <person name="Selva M."/>
            <person name="Riesgo A."/>
            <person name="Vervoort M."/>
            <person name="Leys S.P."/>
            <person name="Kodjabachian L."/>
            <person name="Le Bivic A."/>
            <person name="Borchiellini C."/>
            <person name="Claverie J.M."/>
            <person name="Renard E."/>
        </authorList>
    </citation>
    <scope>NUCLEOTIDE SEQUENCE [LARGE SCALE GENOMIC DNA]</scope>
    <source>
        <strain evidence="1">SPO-2</strain>
    </source>
</reference>
<dbReference type="AlphaFoldDB" id="A0AAV7KC35"/>
<feature type="non-terminal residue" evidence="1">
    <location>
        <position position="241"/>
    </location>
</feature>
<dbReference type="SUPFAM" id="SSF53098">
    <property type="entry name" value="Ribonuclease H-like"/>
    <property type="match status" value="1"/>
</dbReference>
<dbReference type="Proteomes" id="UP001165289">
    <property type="component" value="Unassembled WGS sequence"/>
</dbReference>
<gene>
    <name evidence="1" type="ORF">LOD99_10989</name>
</gene>
<comment type="caution">
    <text evidence="1">The sequence shown here is derived from an EMBL/GenBank/DDBJ whole genome shotgun (WGS) entry which is preliminary data.</text>
</comment>
<name>A0AAV7KC35_9METZ</name>
<accession>A0AAV7KC35</accession>